<dbReference type="Proteomes" id="UP001151760">
    <property type="component" value="Unassembled WGS sequence"/>
</dbReference>
<accession>A0ABQ5CUI9</accession>
<dbReference type="InterPro" id="IPR013103">
    <property type="entry name" value="RVT_2"/>
</dbReference>
<feature type="domain" description="Reverse transcriptase Ty1/copia-type" evidence="1">
    <location>
        <begin position="1"/>
        <end position="87"/>
    </location>
</feature>
<reference evidence="2" key="2">
    <citation type="submission" date="2022-01" db="EMBL/GenBank/DDBJ databases">
        <authorList>
            <person name="Yamashiro T."/>
            <person name="Shiraishi A."/>
            <person name="Satake H."/>
            <person name="Nakayama K."/>
        </authorList>
    </citation>
    <scope>NUCLEOTIDE SEQUENCE</scope>
</reference>
<evidence type="ECO:0000313" key="2">
    <source>
        <dbReference type="EMBL" id="GJT29762.1"/>
    </source>
</evidence>
<reference evidence="2" key="1">
    <citation type="journal article" date="2022" name="Int. J. Mol. Sci.">
        <title>Draft Genome of Tanacetum Coccineum: Genomic Comparison of Closely Related Tanacetum-Family Plants.</title>
        <authorList>
            <person name="Yamashiro T."/>
            <person name="Shiraishi A."/>
            <person name="Nakayama K."/>
            <person name="Satake H."/>
        </authorList>
    </citation>
    <scope>NUCLEOTIDE SEQUENCE</scope>
</reference>
<dbReference type="Pfam" id="PF07727">
    <property type="entry name" value="RVT_2"/>
    <property type="match status" value="1"/>
</dbReference>
<proteinExistence type="predicted"/>
<gene>
    <name evidence="2" type="ORF">Tco_0910037</name>
</gene>
<protein>
    <submittedName>
        <fullName evidence="2">Retrovirus-related pol polyprotein from transposon TNT 1-94</fullName>
    </submittedName>
</protein>
<keyword evidence="3" id="KW-1185">Reference proteome</keyword>
<organism evidence="2 3">
    <name type="scientific">Tanacetum coccineum</name>
    <dbReference type="NCBI Taxonomy" id="301880"/>
    <lineage>
        <taxon>Eukaryota</taxon>
        <taxon>Viridiplantae</taxon>
        <taxon>Streptophyta</taxon>
        <taxon>Embryophyta</taxon>
        <taxon>Tracheophyta</taxon>
        <taxon>Spermatophyta</taxon>
        <taxon>Magnoliopsida</taxon>
        <taxon>eudicotyledons</taxon>
        <taxon>Gunneridae</taxon>
        <taxon>Pentapetalae</taxon>
        <taxon>asterids</taxon>
        <taxon>campanulids</taxon>
        <taxon>Asterales</taxon>
        <taxon>Asteraceae</taxon>
        <taxon>Asteroideae</taxon>
        <taxon>Anthemideae</taxon>
        <taxon>Anthemidinae</taxon>
        <taxon>Tanacetum</taxon>
    </lineage>
</organism>
<sequence length="113" mass="12962">MDVKKAFLNGELREVVYASQPEDFVDPDNPTHVYRLKKALCGLNQAPWAWYDMLSTFLLSQKFSKGSVDPILFTRKEGKDILMVAAEVCPRALLHNTTAQDMRERPLNESFEK</sequence>
<evidence type="ECO:0000259" key="1">
    <source>
        <dbReference type="Pfam" id="PF07727"/>
    </source>
</evidence>
<comment type="caution">
    <text evidence="2">The sequence shown here is derived from an EMBL/GenBank/DDBJ whole genome shotgun (WGS) entry which is preliminary data.</text>
</comment>
<dbReference type="EMBL" id="BQNB010014569">
    <property type="protein sequence ID" value="GJT29762.1"/>
    <property type="molecule type" value="Genomic_DNA"/>
</dbReference>
<name>A0ABQ5CUI9_9ASTR</name>
<evidence type="ECO:0000313" key="3">
    <source>
        <dbReference type="Proteomes" id="UP001151760"/>
    </source>
</evidence>